<dbReference type="CDD" id="cd11386">
    <property type="entry name" value="MCP_signal"/>
    <property type="match status" value="1"/>
</dbReference>
<evidence type="ECO:0000256" key="2">
    <source>
        <dbReference type="ARBA" id="ARBA00022481"/>
    </source>
</evidence>
<dbReference type="CDD" id="cd06225">
    <property type="entry name" value="HAMP"/>
    <property type="match status" value="1"/>
</dbReference>
<keyword evidence="10" id="KW-1185">Reference proteome</keyword>
<dbReference type="PROSITE" id="PS50111">
    <property type="entry name" value="CHEMOTAXIS_TRANSDUC_2"/>
    <property type="match status" value="1"/>
</dbReference>
<evidence type="ECO:0000313" key="9">
    <source>
        <dbReference type="EMBL" id="QHI96581.1"/>
    </source>
</evidence>
<dbReference type="InterPro" id="IPR024478">
    <property type="entry name" value="HlyB_4HB_MCP"/>
</dbReference>
<dbReference type="PRINTS" id="PR00260">
    <property type="entry name" value="CHEMTRNSDUCR"/>
</dbReference>
<dbReference type="SUPFAM" id="SSF58104">
    <property type="entry name" value="Methyl-accepting chemotaxis protein (MCP) signaling domain"/>
    <property type="match status" value="1"/>
</dbReference>
<evidence type="ECO:0000259" key="7">
    <source>
        <dbReference type="PROSITE" id="PS50111"/>
    </source>
</evidence>
<keyword evidence="2" id="KW-0488">Methylation</keyword>
<evidence type="ECO:0000313" key="10">
    <source>
        <dbReference type="Proteomes" id="UP000464787"/>
    </source>
</evidence>
<evidence type="ECO:0000256" key="3">
    <source>
        <dbReference type="ARBA" id="ARBA00029447"/>
    </source>
</evidence>
<feature type="transmembrane region" description="Helical" evidence="6">
    <location>
        <begin position="193"/>
        <end position="214"/>
    </location>
</feature>
<reference evidence="9 10" key="1">
    <citation type="submission" date="2020-01" db="EMBL/GenBank/DDBJ databases">
        <title>Genome sequencing of strain KACC 21265.</title>
        <authorList>
            <person name="Heo J."/>
            <person name="Kim S.-J."/>
            <person name="Kim J.-S."/>
            <person name="Hong S.-B."/>
            <person name="Kwon S.-W."/>
        </authorList>
    </citation>
    <scope>NUCLEOTIDE SEQUENCE [LARGE SCALE GENOMIC DNA]</scope>
    <source>
        <strain evidence="9 10">KACC 21265</strain>
    </source>
</reference>
<name>A0A857J0E3_9BURK</name>
<dbReference type="SMART" id="SM00304">
    <property type="entry name" value="HAMP"/>
    <property type="match status" value="1"/>
</dbReference>
<protein>
    <submittedName>
        <fullName evidence="9">HAMP domain-containing protein</fullName>
    </submittedName>
</protein>
<gene>
    <name evidence="9" type="ORF">GT347_00350</name>
</gene>
<evidence type="ECO:0000256" key="5">
    <source>
        <dbReference type="SAM" id="Coils"/>
    </source>
</evidence>
<dbReference type="FunFam" id="1.10.287.950:FF:000001">
    <property type="entry name" value="Methyl-accepting chemotaxis sensory transducer"/>
    <property type="match status" value="1"/>
</dbReference>
<feature type="coiled-coil region" evidence="5">
    <location>
        <begin position="292"/>
        <end position="319"/>
    </location>
</feature>
<dbReference type="InterPro" id="IPR004090">
    <property type="entry name" value="Chemotax_Me-accpt_rcpt"/>
</dbReference>
<keyword evidence="6" id="KW-0812">Transmembrane</keyword>
<sequence length="542" mass="57231">MQFLQNIKIGTRLALAFGILILMLTLLGLTGIYQVRETNDYASDLGQSWLPRVRKLADISNELGADRRTVLRHIIERSPDAKKEAEALIAKRHQQVLPKMLKEYEAMITSQKERETFAVFTTQLDRYHKLADDTLALSRVGESGFDATNQQDKDIAAPAFRELTKALAKSFDYAGDTGAQVAAASSANYSQTVYVSIAAILAAVALGAIGAIAVTRSIVRPLAEGVKLAEAVAEGDLRSRIAVQGSDELADLLRALQNMNQRLVDMVGSVRLSSDNIATGSTEIAMGNSDLSQRTERQASNLEETAASMEELSATVKNNAGLAQEANRLATAATSAAEQGGQVVGQVVSTMQEISASSRKISDIIGVIDGIAFQTNILALNAAVEAARAGEQGRGFAVVASEVRSLAQRSANAAKEIKGLIGASVEKVESGTQLVDEAGRNMEGIVGQVRQVRNLIGEIASASSEQSCGIEQVGIAVTQMDQATQQNAALVEESAAAAASLQAQAEQLAELVSVFKLSDSGLRASRPAHRASGTPASGLLLA</sequence>
<dbReference type="Pfam" id="PF00672">
    <property type="entry name" value="HAMP"/>
    <property type="match status" value="1"/>
</dbReference>
<dbReference type="GO" id="GO:0005886">
    <property type="term" value="C:plasma membrane"/>
    <property type="evidence" value="ECO:0007669"/>
    <property type="project" value="TreeGrafter"/>
</dbReference>
<feature type="transmembrane region" description="Helical" evidence="6">
    <location>
        <begin position="12"/>
        <end position="33"/>
    </location>
</feature>
<dbReference type="PANTHER" id="PTHR43531">
    <property type="entry name" value="PROTEIN ICFG"/>
    <property type="match status" value="1"/>
</dbReference>
<dbReference type="PANTHER" id="PTHR43531:SF14">
    <property type="entry name" value="METHYL-ACCEPTING CHEMOTAXIS PROTEIN I-RELATED"/>
    <property type="match status" value="1"/>
</dbReference>
<feature type="domain" description="HAMP" evidence="8">
    <location>
        <begin position="216"/>
        <end position="268"/>
    </location>
</feature>
<dbReference type="KEGG" id="xyk:GT347_00350"/>
<evidence type="ECO:0000256" key="1">
    <source>
        <dbReference type="ARBA" id="ARBA00004370"/>
    </source>
</evidence>
<dbReference type="SMART" id="SM00283">
    <property type="entry name" value="MA"/>
    <property type="match status" value="1"/>
</dbReference>
<keyword evidence="5" id="KW-0175">Coiled coil</keyword>
<dbReference type="PROSITE" id="PS50885">
    <property type="entry name" value="HAMP"/>
    <property type="match status" value="1"/>
</dbReference>
<comment type="subcellular location">
    <subcellularLocation>
        <location evidence="1">Membrane</location>
    </subcellularLocation>
</comment>
<evidence type="ECO:0000256" key="4">
    <source>
        <dbReference type="PROSITE-ProRule" id="PRU00284"/>
    </source>
</evidence>
<dbReference type="AlphaFoldDB" id="A0A857J0E3"/>
<keyword evidence="6" id="KW-0472">Membrane</keyword>
<feature type="domain" description="Methyl-accepting transducer" evidence="7">
    <location>
        <begin position="273"/>
        <end position="502"/>
    </location>
</feature>
<accession>A0A857J0E3</accession>
<dbReference type="GO" id="GO:0007165">
    <property type="term" value="P:signal transduction"/>
    <property type="evidence" value="ECO:0007669"/>
    <property type="project" value="UniProtKB-KW"/>
</dbReference>
<keyword evidence="6" id="KW-1133">Transmembrane helix</keyword>
<organism evidence="9 10">
    <name type="scientific">Xylophilus rhododendri</name>
    <dbReference type="NCBI Taxonomy" id="2697032"/>
    <lineage>
        <taxon>Bacteria</taxon>
        <taxon>Pseudomonadati</taxon>
        <taxon>Pseudomonadota</taxon>
        <taxon>Betaproteobacteria</taxon>
        <taxon>Burkholderiales</taxon>
        <taxon>Xylophilus</taxon>
    </lineage>
</organism>
<dbReference type="Pfam" id="PF00015">
    <property type="entry name" value="MCPsignal"/>
    <property type="match status" value="1"/>
</dbReference>
<dbReference type="InterPro" id="IPR051310">
    <property type="entry name" value="MCP_chemotaxis"/>
</dbReference>
<dbReference type="GO" id="GO:0004888">
    <property type="term" value="F:transmembrane signaling receptor activity"/>
    <property type="evidence" value="ECO:0007669"/>
    <property type="project" value="InterPro"/>
</dbReference>
<comment type="similarity">
    <text evidence="3">Belongs to the methyl-accepting chemotaxis (MCP) protein family.</text>
</comment>
<dbReference type="EMBL" id="CP047650">
    <property type="protein sequence ID" value="QHI96581.1"/>
    <property type="molecule type" value="Genomic_DNA"/>
</dbReference>
<dbReference type="RefSeq" id="WP_160550099.1">
    <property type="nucleotide sequence ID" value="NZ_CP047650.1"/>
</dbReference>
<dbReference type="GO" id="GO:0006935">
    <property type="term" value="P:chemotaxis"/>
    <property type="evidence" value="ECO:0007669"/>
    <property type="project" value="InterPro"/>
</dbReference>
<dbReference type="InterPro" id="IPR003660">
    <property type="entry name" value="HAMP_dom"/>
</dbReference>
<keyword evidence="4" id="KW-0807">Transducer</keyword>
<evidence type="ECO:0000256" key="6">
    <source>
        <dbReference type="SAM" id="Phobius"/>
    </source>
</evidence>
<evidence type="ECO:0000259" key="8">
    <source>
        <dbReference type="PROSITE" id="PS50885"/>
    </source>
</evidence>
<proteinExistence type="inferred from homology"/>
<dbReference type="Proteomes" id="UP000464787">
    <property type="component" value="Chromosome"/>
</dbReference>
<dbReference type="Gene3D" id="1.10.287.950">
    <property type="entry name" value="Methyl-accepting chemotaxis protein"/>
    <property type="match status" value="1"/>
</dbReference>
<dbReference type="InterPro" id="IPR004089">
    <property type="entry name" value="MCPsignal_dom"/>
</dbReference>
<dbReference type="Pfam" id="PF12729">
    <property type="entry name" value="4HB_MCP_1"/>
    <property type="match status" value="1"/>
</dbReference>